<feature type="compositionally biased region" description="Low complexity" evidence="1">
    <location>
        <begin position="175"/>
        <end position="195"/>
    </location>
</feature>
<dbReference type="EMBL" id="JAAGMN010010094">
    <property type="protein sequence ID" value="NEE23030.1"/>
    <property type="molecule type" value="Genomic_DNA"/>
</dbReference>
<organism evidence="2">
    <name type="scientific">Streptomyces sp. SID7499</name>
    <dbReference type="NCBI Taxonomy" id="2706086"/>
    <lineage>
        <taxon>Bacteria</taxon>
        <taxon>Bacillati</taxon>
        <taxon>Actinomycetota</taxon>
        <taxon>Actinomycetes</taxon>
        <taxon>Kitasatosporales</taxon>
        <taxon>Streptomycetaceae</taxon>
        <taxon>Streptomyces</taxon>
    </lineage>
</organism>
<feature type="compositionally biased region" description="Basic and acidic residues" evidence="1">
    <location>
        <begin position="155"/>
        <end position="172"/>
    </location>
</feature>
<evidence type="ECO:0000313" key="2">
    <source>
        <dbReference type="EMBL" id="NEE23030.1"/>
    </source>
</evidence>
<proteinExistence type="predicted"/>
<sequence length="206" mass="22730">MRIFQLKYYLDGFPTTAHKGRRKSIRQSFTRALQHQPWEWDLAVPCTLTTAEREFVTSLAAGQTVRVGVWDRAKLDGLLATHADLEASFTRDQLFEAAKVYGQERALLMDGMRDVSARLTALGRQADGLDDHWTVDFARQGKTVVHTLRAKHPRAHEVSPRGNHPDRQRPPDARPGPGRAAQPGFRAAGGSSAAARGGGEPDGQRA</sequence>
<evidence type="ECO:0000256" key="1">
    <source>
        <dbReference type="SAM" id="MobiDB-lite"/>
    </source>
</evidence>
<gene>
    <name evidence="2" type="ORF">G3M58_93345</name>
</gene>
<feature type="compositionally biased region" description="Gly residues" evidence="1">
    <location>
        <begin position="196"/>
        <end position="206"/>
    </location>
</feature>
<name>A0A6G3XZV0_9ACTN</name>
<accession>A0A6G3XZV0</accession>
<comment type="caution">
    <text evidence="2">The sequence shown here is derived from an EMBL/GenBank/DDBJ whole genome shotgun (WGS) entry which is preliminary data.</text>
</comment>
<protein>
    <submittedName>
        <fullName evidence="2">Uncharacterized protein</fullName>
    </submittedName>
</protein>
<feature type="region of interest" description="Disordered" evidence="1">
    <location>
        <begin position="149"/>
        <end position="206"/>
    </location>
</feature>
<reference evidence="2" key="1">
    <citation type="submission" date="2020-01" db="EMBL/GenBank/DDBJ databases">
        <title>Insect and environment-associated Actinomycetes.</title>
        <authorList>
            <person name="Currrie C."/>
            <person name="Chevrette M."/>
            <person name="Carlson C."/>
            <person name="Stubbendieck R."/>
            <person name="Wendt-Pienkowski E."/>
        </authorList>
    </citation>
    <scope>NUCLEOTIDE SEQUENCE</scope>
    <source>
        <strain evidence="2">SID7499</strain>
    </source>
</reference>
<dbReference type="AlphaFoldDB" id="A0A6G3XZV0"/>